<keyword evidence="7 8" id="KW-0472">Membrane</keyword>
<keyword evidence="11" id="KW-1185">Reference proteome</keyword>
<comment type="caution">
    <text evidence="10">The sequence shown here is derived from an EMBL/GenBank/DDBJ whole genome shotgun (WGS) entry which is preliminary data.</text>
</comment>
<keyword evidence="5 8" id="KW-0812">Transmembrane</keyword>
<feature type="transmembrane region" description="Helical" evidence="8">
    <location>
        <begin position="175"/>
        <end position="195"/>
    </location>
</feature>
<comment type="similarity">
    <text evidence="2">Belongs to the major facilitator superfamily.</text>
</comment>
<dbReference type="AlphaFoldDB" id="A0A5S4EXM6"/>
<feature type="transmembrane region" description="Helical" evidence="8">
    <location>
        <begin position="343"/>
        <end position="362"/>
    </location>
</feature>
<reference evidence="10 11" key="1">
    <citation type="submission" date="2019-05" db="EMBL/GenBank/DDBJ databases">
        <title>Draft genome sequence of Nonomuraea turkmeniaca DSM 43926.</title>
        <authorList>
            <person name="Saricaoglu S."/>
            <person name="Isik K."/>
        </authorList>
    </citation>
    <scope>NUCLEOTIDE SEQUENCE [LARGE SCALE GENOMIC DNA]</scope>
    <source>
        <strain evidence="10 11">DSM 43926</strain>
    </source>
</reference>
<dbReference type="PANTHER" id="PTHR43271">
    <property type="entry name" value="BLL2771 PROTEIN"/>
    <property type="match status" value="1"/>
</dbReference>
<organism evidence="10 11">
    <name type="scientific">Nonomuraea turkmeniaca</name>
    <dbReference type="NCBI Taxonomy" id="103838"/>
    <lineage>
        <taxon>Bacteria</taxon>
        <taxon>Bacillati</taxon>
        <taxon>Actinomycetota</taxon>
        <taxon>Actinomycetes</taxon>
        <taxon>Streptosporangiales</taxon>
        <taxon>Streptosporangiaceae</taxon>
        <taxon>Nonomuraea</taxon>
    </lineage>
</organism>
<dbReference type="InterPro" id="IPR011701">
    <property type="entry name" value="MFS"/>
</dbReference>
<evidence type="ECO:0000256" key="4">
    <source>
        <dbReference type="ARBA" id="ARBA00022475"/>
    </source>
</evidence>
<proteinExistence type="inferred from homology"/>
<comment type="subcellular location">
    <subcellularLocation>
        <location evidence="1">Cell membrane</location>
        <topology evidence="1">Multi-pass membrane protein</topology>
    </subcellularLocation>
</comment>
<feature type="transmembrane region" description="Helical" evidence="8">
    <location>
        <begin position="51"/>
        <end position="75"/>
    </location>
</feature>
<evidence type="ECO:0000256" key="5">
    <source>
        <dbReference type="ARBA" id="ARBA00022692"/>
    </source>
</evidence>
<evidence type="ECO:0000313" key="10">
    <source>
        <dbReference type="EMBL" id="TMR08397.1"/>
    </source>
</evidence>
<feature type="transmembrane region" description="Helical" evidence="8">
    <location>
        <begin position="112"/>
        <end position="133"/>
    </location>
</feature>
<keyword evidence="3" id="KW-0813">Transport</keyword>
<feature type="transmembrane region" description="Helical" evidence="8">
    <location>
        <begin position="224"/>
        <end position="244"/>
    </location>
</feature>
<evidence type="ECO:0000256" key="6">
    <source>
        <dbReference type="ARBA" id="ARBA00022989"/>
    </source>
</evidence>
<dbReference type="PROSITE" id="PS50850">
    <property type="entry name" value="MFS"/>
    <property type="match status" value="1"/>
</dbReference>
<feature type="transmembrane region" description="Helical" evidence="8">
    <location>
        <begin position="21"/>
        <end position="39"/>
    </location>
</feature>
<dbReference type="Proteomes" id="UP000309128">
    <property type="component" value="Unassembled WGS sequence"/>
</dbReference>
<dbReference type="Gene3D" id="1.20.1250.20">
    <property type="entry name" value="MFS general substrate transporter like domains"/>
    <property type="match status" value="1"/>
</dbReference>
<dbReference type="Pfam" id="PF07690">
    <property type="entry name" value="MFS_1"/>
    <property type="match status" value="1"/>
</dbReference>
<sequence>MSMTVSASHAPVAGRSAKRAALVPLLVTTALLVLMQLYVSIPLQQPVAADLGSAGVTAALASGYSFFYALGFLVYGPLSDHFGRRRILVAGLAALTVVTLAVGFAPSMGVLAVLRAVQGAAAATFAPTALAFLGEALPPRRHATAIGAISVAFLSAGIMGQLAAAAIAVVGGWRWTFLISGILLAALTVAAFIVIREPDVDRPHQPLPVRYAALIRFAVRPRSLLICLGHLVVLGGFVGMYNLLGPHLAVAGLTATEVMLVRAAALPAMFCSLLAGPLARRLGVAGTALAGFTLAAAGLVAEVLLDGALIGLTAAGIVFVAGVAILVPTMITIWGEAAHPARGVGMAVNGFVLFLGAGFGSYATALPYGFAGSLGVVAGLYLAAGVIVFVAHTGRRLR</sequence>
<dbReference type="GO" id="GO:0005886">
    <property type="term" value="C:plasma membrane"/>
    <property type="evidence" value="ECO:0007669"/>
    <property type="project" value="UniProtKB-SubCell"/>
</dbReference>
<evidence type="ECO:0000256" key="7">
    <source>
        <dbReference type="ARBA" id="ARBA00023136"/>
    </source>
</evidence>
<dbReference type="EMBL" id="VCKY01000296">
    <property type="protein sequence ID" value="TMR08397.1"/>
    <property type="molecule type" value="Genomic_DNA"/>
</dbReference>
<accession>A0A5S4EXM6</accession>
<evidence type="ECO:0000256" key="3">
    <source>
        <dbReference type="ARBA" id="ARBA00022448"/>
    </source>
</evidence>
<protein>
    <submittedName>
        <fullName evidence="10">MFS transporter</fullName>
    </submittedName>
</protein>
<keyword evidence="4" id="KW-1003">Cell membrane</keyword>
<evidence type="ECO:0000259" key="9">
    <source>
        <dbReference type="PROSITE" id="PS50850"/>
    </source>
</evidence>
<gene>
    <name evidence="10" type="ORF">ETD86_47950</name>
</gene>
<evidence type="ECO:0000313" key="11">
    <source>
        <dbReference type="Proteomes" id="UP000309128"/>
    </source>
</evidence>
<name>A0A5S4EXM6_9ACTN</name>
<feature type="transmembrane region" description="Helical" evidence="8">
    <location>
        <begin position="145"/>
        <end position="169"/>
    </location>
</feature>
<dbReference type="InterPro" id="IPR020846">
    <property type="entry name" value="MFS_dom"/>
</dbReference>
<evidence type="ECO:0000256" key="1">
    <source>
        <dbReference type="ARBA" id="ARBA00004651"/>
    </source>
</evidence>
<feature type="transmembrane region" description="Helical" evidence="8">
    <location>
        <begin position="250"/>
        <end position="275"/>
    </location>
</feature>
<evidence type="ECO:0000256" key="8">
    <source>
        <dbReference type="SAM" id="Phobius"/>
    </source>
</evidence>
<keyword evidence="6 8" id="KW-1133">Transmembrane helix</keyword>
<feature type="transmembrane region" description="Helical" evidence="8">
    <location>
        <begin position="307"/>
        <end position="331"/>
    </location>
</feature>
<feature type="transmembrane region" description="Helical" evidence="8">
    <location>
        <begin position="368"/>
        <end position="391"/>
    </location>
</feature>
<dbReference type="OrthoDB" id="63984at2"/>
<feature type="transmembrane region" description="Helical" evidence="8">
    <location>
        <begin position="87"/>
        <end position="106"/>
    </location>
</feature>
<dbReference type="SUPFAM" id="SSF103473">
    <property type="entry name" value="MFS general substrate transporter"/>
    <property type="match status" value="1"/>
</dbReference>
<feature type="domain" description="Major facilitator superfamily (MFS) profile" evidence="9">
    <location>
        <begin position="22"/>
        <end position="396"/>
    </location>
</feature>
<dbReference type="InterPro" id="IPR036259">
    <property type="entry name" value="MFS_trans_sf"/>
</dbReference>
<dbReference type="PANTHER" id="PTHR43271:SF2">
    <property type="entry name" value="BLL2771 PROTEIN"/>
    <property type="match status" value="1"/>
</dbReference>
<dbReference type="GO" id="GO:0022857">
    <property type="term" value="F:transmembrane transporter activity"/>
    <property type="evidence" value="ECO:0007669"/>
    <property type="project" value="InterPro"/>
</dbReference>
<evidence type="ECO:0000256" key="2">
    <source>
        <dbReference type="ARBA" id="ARBA00008335"/>
    </source>
</evidence>
<feature type="transmembrane region" description="Helical" evidence="8">
    <location>
        <begin position="282"/>
        <end position="301"/>
    </location>
</feature>